<protein>
    <recommendedName>
        <fullName evidence="4">DUF4436 domain-containing protein</fullName>
    </recommendedName>
</protein>
<proteinExistence type="predicted"/>
<keyword evidence="1" id="KW-0812">Transmembrane</keyword>
<organism evidence="2 3">
    <name type="scientific">Catenulispora yoronensis</name>
    <dbReference type="NCBI Taxonomy" id="450799"/>
    <lineage>
        <taxon>Bacteria</taxon>
        <taxon>Bacillati</taxon>
        <taxon>Actinomycetota</taxon>
        <taxon>Actinomycetes</taxon>
        <taxon>Catenulisporales</taxon>
        <taxon>Catenulisporaceae</taxon>
        <taxon>Catenulispora</taxon>
    </lineage>
</organism>
<evidence type="ECO:0000313" key="2">
    <source>
        <dbReference type="EMBL" id="GAA2036293.1"/>
    </source>
</evidence>
<dbReference type="EMBL" id="BAAAQN010000023">
    <property type="protein sequence ID" value="GAA2036293.1"/>
    <property type="molecule type" value="Genomic_DNA"/>
</dbReference>
<reference evidence="3" key="1">
    <citation type="journal article" date="2019" name="Int. J. Syst. Evol. Microbiol.">
        <title>The Global Catalogue of Microorganisms (GCM) 10K type strain sequencing project: providing services to taxonomists for standard genome sequencing and annotation.</title>
        <authorList>
            <consortium name="The Broad Institute Genomics Platform"/>
            <consortium name="The Broad Institute Genome Sequencing Center for Infectious Disease"/>
            <person name="Wu L."/>
            <person name="Ma J."/>
        </authorList>
    </citation>
    <scope>NUCLEOTIDE SEQUENCE [LARGE SCALE GENOMIC DNA]</scope>
    <source>
        <strain evidence="3">JCM 16014</strain>
    </source>
</reference>
<gene>
    <name evidence="2" type="ORF">GCM10009839_41460</name>
</gene>
<sequence length="294" mass="31665">MEQQNTDKRRRSWLPYTIGGLALLTALYVVVITSFVHSGEAHRETFPPAGGAAVDRLRMEANVLTIDPVLNSYKLRLKFVPEGAYAGPARDTLAKPVTIVTNDVGGAKPQQNPAGQMIPIKDITLDAVGETAHYPLDHHTFTLDVRVFDAAGAPVPVATTWVSSVDDWTLDPRMAPTSGPGDVVLDVDAERSPSVLIMAFGLMSVLGMLVIVNVAMVVRAIHLHKVEFTTLAALAATLFAIPGIRNGMPQTPPVGTLADFLVFFWALMVVGLCLVAATISWLHTAAAKPREQER</sequence>
<evidence type="ECO:0000256" key="1">
    <source>
        <dbReference type="SAM" id="Phobius"/>
    </source>
</evidence>
<keyword evidence="1" id="KW-1133">Transmembrane helix</keyword>
<keyword evidence="3" id="KW-1185">Reference proteome</keyword>
<evidence type="ECO:0000313" key="3">
    <source>
        <dbReference type="Proteomes" id="UP001500751"/>
    </source>
</evidence>
<dbReference type="Proteomes" id="UP001500751">
    <property type="component" value="Unassembled WGS sequence"/>
</dbReference>
<name>A0ABP5FXP5_9ACTN</name>
<feature type="transmembrane region" description="Helical" evidence="1">
    <location>
        <begin position="260"/>
        <end position="282"/>
    </location>
</feature>
<feature type="transmembrane region" description="Helical" evidence="1">
    <location>
        <begin position="228"/>
        <end position="248"/>
    </location>
</feature>
<keyword evidence="1" id="KW-0472">Membrane</keyword>
<dbReference type="InterPro" id="IPR027948">
    <property type="entry name" value="DUF4436"/>
</dbReference>
<feature type="transmembrane region" description="Helical" evidence="1">
    <location>
        <begin position="12"/>
        <end position="36"/>
    </location>
</feature>
<accession>A0ABP5FXP5</accession>
<evidence type="ECO:0008006" key="4">
    <source>
        <dbReference type="Google" id="ProtNLM"/>
    </source>
</evidence>
<comment type="caution">
    <text evidence="2">The sequence shown here is derived from an EMBL/GenBank/DDBJ whole genome shotgun (WGS) entry which is preliminary data.</text>
</comment>
<dbReference type="RefSeq" id="WP_344667277.1">
    <property type="nucleotide sequence ID" value="NZ_BAAAQN010000023.1"/>
</dbReference>
<feature type="transmembrane region" description="Helical" evidence="1">
    <location>
        <begin position="195"/>
        <end position="216"/>
    </location>
</feature>
<dbReference type="Pfam" id="PF14494">
    <property type="entry name" value="DUF4436"/>
    <property type="match status" value="1"/>
</dbReference>